<feature type="domain" description="DprA winged helix" evidence="3">
    <location>
        <begin position="319"/>
        <end position="365"/>
    </location>
</feature>
<feature type="domain" description="Smf/DprA SAM" evidence="4">
    <location>
        <begin position="10"/>
        <end position="67"/>
    </location>
</feature>
<dbReference type="GO" id="GO:0009294">
    <property type="term" value="P:DNA-mediated transformation"/>
    <property type="evidence" value="ECO:0007669"/>
    <property type="project" value="InterPro"/>
</dbReference>
<reference evidence="5 6" key="1">
    <citation type="submission" date="2018-01" db="EMBL/GenBank/DDBJ databases">
        <title>Genome sequence of a Cantenovulum-like bacteria.</title>
        <authorList>
            <person name="Tan W.R."/>
            <person name="Lau N.-S."/>
            <person name="Go F."/>
            <person name="Amirul A.-A.A."/>
        </authorList>
    </citation>
    <scope>NUCLEOTIDE SEQUENCE [LARGE SCALE GENOMIC DNA]</scope>
    <source>
        <strain evidence="5 6">CCB-QB4</strain>
    </source>
</reference>
<dbReference type="Gene3D" id="1.10.10.10">
    <property type="entry name" value="Winged helix-like DNA-binding domain superfamily/Winged helix DNA-binding domain"/>
    <property type="match status" value="1"/>
</dbReference>
<name>A0A2S0VQG5_9ALTE</name>
<evidence type="ECO:0000259" key="4">
    <source>
        <dbReference type="Pfam" id="PF25317"/>
    </source>
</evidence>
<dbReference type="Pfam" id="PF17782">
    <property type="entry name" value="WHD_DprA"/>
    <property type="match status" value="1"/>
</dbReference>
<dbReference type="KEGG" id="cate:C2869_08455"/>
<dbReference type="OrthoDB" id="9785707at2"/>
<dbReference type="InterPro" id="IPR057666">
    <property type="entry name" value="DrpA_SLOG"/>
</dbReference>
<dbReference type="InterPro" id="IPR041614">
    <property type="entry name" value="DprA_WH"/>
</dbReference>
<sequence length="375" mass="41352">MTLQTELRNWIVINSVKYLKFNHLQQILTCHSPTELCSLSQAELKQLGLNEKQIHQLLNPDTQLIDELIAWQQVPEQHIIYFDHPAYPEQLKQIVSAPLLLFAKGNIDLLVQPQVAIVGSRSASHYGLDNAFQFAAELARKGIVVTSGFATGVDGKAHQGALSVEGATIGVLGTGVDIVYPKRHHALAHQIVDNGGLLLSEFKPGTPARAQHFPRRNRIISGLSLGVLVVEAALKSGSLITARYAAEHNREVFAIPNCIHDPRSRGCHQLLRDGAKLTETVADILEELPNTLSEQQSLNFELPSSNLIEKSSNKNFTTDELLVNLDYKATSIDELAFRSQLPVDVVLARLLDLEMQGLVAAVSGGYVRTRRDEYV</sequence>
<evidence type="ECO:0000313" key="6">
    <source>
        <dbReference type="Proteomes" id="UP000244441"/>
    </source>
</evidence>
<protein>
    <submittedName>
        <fullName evidence="5">DNA-protecting protein DprA</fullName>
    </submittedName>
</protein>
<evidence type="ECO:0000313" key="5">
    <source>
        <dbReference type="EMBL" id="AWB66455.1"/>
    </source>
</evidence>
<feature type="domain" description="Smf/DprA SLOG" evidence="2">
    <location>
        <begin position="79"/>
        <end position="288"/>
    </location>
</feature>
<evidence type="ECO:0000256" key="1">
    <source>
        <dbReference type="ARBA" id="ARBA00006525"/>
    </source>
</evidence>
<evidence type="ECO:0000259" key="2">
    <source>
        <dbReference type="Pfam" id="PF02481"/>
    </source>
</evidence>
<dbReference type="InterPro" id="IPR057338">
    <property type="entry name" value="DprA_SAM"/>
</dbReference>
<dbReference type="Pfam" id="PF02481">
    <property type="entry name" value="DNA_processg_A"/>
    <property type="match status" value="1"/>
</dbReference>
<dbReference type="AlphaFoldDB" id="A0A2S0VQG5"/>
<dbReference type="PANTHER" id="PTHR43022">
    <property type="entry name" value="PROTEIN SMF"/>
    <property type="match status" value="1"/>
</dbReference>
<dbReference type="Pfam" id="PF25317">
    <property type="entry name" value="SAM_SMF"/>
    <property type="match status" value="1"/>
</dbReference>
<accession>A0A2S0VQG5</accession>
<dbReference type="NCBIfam" id="TIGR00732">
    <property type="entry name" value="dprA"/>
    <property type="match status" value="1"/>
</dbReference>
<dbReference type="PANTHER" id="PTHR43022:SF1">
    <property type="entry name" value="PROTEIN SMF"/>
    <property type="match status" value="1"/>
</dbReference>
<dbReference type="Gene3D" id="3.40.50.450">
    <property type="match status" value="1"/>
</dbReference>
<proteinExistence type="inferred from homology"/>
<dbReference type="InterPro" id="IPR003488">
    <property type="entry name" value="DprA"/>
</dbReference>
<dbReference type="EMBL" id="CP026604">
    <property type="protein sequence ID" value="AWB66455.1"/>
    <property type="molecule type" value="Genomic_DNA"/>
</dbReference>
<keyword evidence="6" id="KW-1185">Reference proteome</keyword>
<dbReference type="InterPro" id="IPR036388">
    <property type="entry name" value="WH-like_DNA-bd_sf"/>
</dbReference>
<evidence type="ECO:0000259" key="3">
    <source>
        <dbReference type="Pfam" id="PF17782"/>
    </source>
</evidence>
<dbReference type="SUPFAM" id="SSF102405">
    <property type="entry name" value="MCP/YpsA-like"/>
    <property type="match status" value="1"/>
</dbReference>
<dbReference type="RefSeq" id="WP_108602518.1">
    <property type="nucleotide sequence ID" value="NZ_CP026604.1"/>
</dbReference>
<dbReference type="Proteomes" id="UP000244441">
    <property type="component" value="Chromosome"/>
</dbReference>
<gene>
    <name evidence="5" type="primary">dprA</name>
    <name evidence="5" type="ORF">C2869_08455</name>
</gene>
<organism evidence="5 6">
    <name type="scientific">Saccharobesus litoralis</name>
    <dbReference type="NCBI Taxonomy" id="2172099"/>
    <lineage>
        <taxon>Bacteria</taxon>
        <taxon>Pseudomonadati</taxon>
        <taxon>Pseudomonadota</taxon>
        <taxon>Gammaproteobacteria</taxon>
        <taxon>Alteromonadales</taxon>
        <taxon>Alteromonadaceae</taxon>
        <taxon>Saccharobesus</taxon>
    </lineage>
</organism>
<comment type="similarity">
    <text evidence="1">Belongs to the DprA/Smf family.</text>
</comment>